<evidence type="ECO:0000256" key="11">
    <source>
        <dbReference type="ARBA" id="ARBA00023128"/>
    </source>
</evidence>
<reference evidence="15" key="3">
    <citation type="submission" date="2025-09" db="UniProtKB">
        <authorList>
            <consortium name="Ensembl"/>
        </authorList>
    </citation>
    <scope>IDENTIFICATION</scope>
</reference>
<keyword evidence="8" id="KW-0999">Mitochondrion inner membrane</keyword>
<dbReference type="GO" id="GO:0005743">
    <property type="term" value="C:mitochondrial inner membrane"/>
    <property type="evidence" value="ECO:0007669"/>
    <property type="project" value="UniProtKB-SubCell"/>
</dbReference>
<proteinExistence type="inferred from homology"/>
<comment type="similarity">
    <text evidence="3">Belongs to the complex I NDUFB2 subunit family.</text>
</comment>
<evidence type="ECO:0000313" key="15">
    <source>
        <dbReference type="Ensembl" id="ENSCSEP00000011070.1"/>
    </source>
</evidence>
<dbReference type="Pfam" id="PF14813">
    <property type="entry name" value="NADH_B2"/>
    <property type="match status" value="1"/>
</dbReference>
<dbReference type="AlphaFoldDB" id="A0A3P8VF28"/>
<comment type="function">
    <text evidence="1">Accessory subunit of the mitochondrial membrane respiratory chain NADH dehydrogenase (Complex I), that is believed not to be involved in catalysis. Complex I functions in the transfer of electrons from NADH to the respiratory chain. The immediate electron acceptor for the enzyme is believed to be ubiquinone.</text>
</comment>
<keyword evidence="9" id="KW-0809">Transit peptide</keyword>
<evidence type="ECO:0000256" key="2">
    <source>
        <dbReference type="ARBA" id="ARBA00004443"/>
    </source>
</evidence>
<keyword evidence="10" id="KW-0249">Electron transport</keyword>
<dbReference type="InParanoid" id="A0A3P8VF28"/>
<evidence type="ECO:0000313" key="16">
    <source>
        <dbReference type="Proteomes" id="UP000265120"/>
    </source>
</evidence>
<evidence type="ECO:0000256" key="14">
    <source>
        <dbReference type="ARBA" id="ARBA00031736"/>
    </source>
</evidence>
<dbReference type="InterPro" id="IPR026627">
    <property type="entry name" value="NDUFB2_animal"/>
</dbReference>
<dbReference type="GO" id="GO:0045271">
    <property type="term" value="C:respiratory chain complex I"/>
    <property type="evidence" value="ECO:0007669"/>
    <property type="project" value="InterPro"/>
</dbReference>
<dbReference type="OMA" id="WHGPARI"/>
<dbReference type="GeneTree" id="ENSGT00390000004044"/>
<accession>A0A3P8VF28</accession>
<keyword evidence="12" id="KW-0472">Membrane</keyword>
<comment type="subunit">
    <text evidence="4">Complex I is composed of 45 different subunits.</text>
</comment>
<dbReference type="Ensembl" id="ENSCSET00000011203.1">
    <property type="protein sequence ID" value="ENSCSEP00000011070.1"/>
    <property type="gene ID" value="ENSCSEG00000007103.1"/>
</dbReference>
<evidence type="ECO:0000256" key="9">
    <source>
        <dbReference type="ARBA" id="ARBA00022946"/>
    </source>
</evidence>
<reference evidence="15" key="2">
    <citation type="submission" date="2025-08" db="UniProtKB">
        <authorList>
            <consortium name="Ensembl"/>
        </authorList>
    </citation>
    <scope>IDENTIFICATION</scope>
</reference>
<evidence type="ECO:0000256" key="12">
    <source>
        <dbReference type="ARBA" id="ARBA00023136"/>
    </source>
</evidence>
<evidence type="ECO:0000256" key="13">
    <source>
        <dbReference type="ARBA" id="ARBA00031368"/>
    </source>
</evidence>
<keyword evidence="16" id="KW-1185">Reference proteome</keyword>
<reference evidence="15 16" key="1">
    <citation type="journal article" date="2014" name="Nat. Genet.">
        <title>Whole-genome sequence of a flatfish provides insights into ZW sex chromosome evolution and adaptation to a benthic lifestyle.</title>
        <authorList>
            <person name="Chen S."/>
            <person name="Zhang G."/>
            <person name="Shao C."/>
            <person name="Huang Q."/>
            <person name="Liu G."/>
            <person name="Zhang P."/>
            <person name="Song W."/>
            <person name="An N."/>
            <person name="Chalopin D."/>
            <person name="Volff J.N."/>
            <person name="Hong Y."/>
            <person name="Li Q."/>
            <person name="Sha Z."/>
            <person name="Zhou H."/>
            <person name="Xie M."/>
            <person name="Yu Q."/>
            <person name="Liu Y."/>
            <person name="Xiang H."/>
            <person name="Wang N."/>
            <person name="Wu K."/>
            <person name="Yang C."/>
            <person name="Zhou Q."/>
            <person name="Liao X."/>
            <person name="Yang L."/>
            <person name="Hu Q."/>
            <person name="Zhang J."/>
            <person name="Meng L."/>
            <person name="Jin L."/>
            <person name="Tian Y."/>
            <person name="Lian J."/>
            <person name="Yang J."/>
            <person name="Miao G."/>
            <person name="Liu S."/>
            <person name="Liang Z."/>
            <person name="Yan F."/>
            <person name="Li Y."/>
            <person name="Sun B."/>
            <person name="Zhang H."/>
            <person name="Zhang J."/>
            <person name="Zhu Y."/>
            <person name="Du M."/>
            <person name="Zhao Y."/>
            <person name="Schartl M."/>
            <person name="Tang Q."/>
            <person name="Wang J."/>
        </authorList>
    </citation>
    <scope>NUCLEOTIDE SEQUENCE</scope>
</reference>
<dbReference type="PANTHER" id="PTHR15223:SF1">
    <property type="entry name" value="NADH DEHYDROGENASE [UBIQUINONE] 1 BETA SUBCOMPLEX SUBUNIT 2, MITOCHONDRIAL"/>
    <property type="match status" value="1"/>
</dbReference>
<dbReference type="PANTHER" id="PTHR15223">
    <property type="entry name" value="NADH-UBIQUINONE OXIDOREDUCTASE AGGG SUBUNIT"/>
    <property type="match status" value="1"/>
</dbReference>
<keyword evidence="7" id="KW-0679">Respiratory chain</keyword>
<dbReference type="Proteomes" id="UP000265120">
    <property type="component" value="Chromosome 8"/>
</dbReference>
<dbReference type="STRING" id="244447.ENSCSEP00000011070"/>
<evidence type="ECO:0000256" key="7">
    <source>
        <dbReference type="ARBA" id="ARBA00022660"/>
    </source>
</evidence>
<evidence type="ECO:0000256" key="3">
    <source>
        <dbReference type="ARBA" id="ARBA00005923"/>
    </source>
</evidence>
<evidence type="ECO:0000256" key="6">
    <source>
        <dbReference type="ARBA" id="ARBA00022448"/>
    </source>
</evidence>
<sequence>VTEHELRPLMLRGSPVVFTGAPRSRVHATRPHIEAQYRQFPQLTKRQLFQSELISGTMWFWILWNFWKSPEEVLGHFPYPDISKWTDEELGIPPDDEE</sequence>
<comment type="subcellular location">
    <subcellularLocation>
        <location evidence="2">Mitochondrion inner membrane</location>
        <topology evidence="2">Peripheral membrane protein</topology>
        <orientation evidence="2">Matrix side</orientation>
    </subcellularLocation>
</comment>
<protein>
    <recommendedName>
        <fullName evidence="5">NADH dehydrogenase [ubiquinone] 1 beta subcomplex subunit 2, mitochondrial</fullName>
    </recommendedName>
    <alternativeName>
        <fullName evidence="13">Complex I-AGGG</fullName>
    </alternativeName>
    <alternativeName>
        <fullName evidence="14">NADH-ubiquinone oxidoreductase AGGG subunit</fullName>
    </alternativeName>
</protein>
<evidence type="ECO:0000256" key="8">
    <source>
        <dbReference type="ARBA" id="ARBA00022792"/>
    </source>
</evidence>
<dbReference type="GO" id="GO:0032981">
    <property type="term" value="P:mitochondrial respiratory chain complex I assembly"/>
    <property type="evidence" value="ECO:0007669"/>
    <property type="project" value="TreeGrafter"/>
</dbReference>
<name>A0A3P8VF28_CYNSE</name>
<evidence type="ECO:0000256" key="5">
    <source>
        <dbReference type="ARBA" id="ARBA00014585"/>
    </source>
</evidence>
<keyword evidence="11" id="KW-0496">Mitochondrion</keyword>
<dbReference type="FunCoup" id="A0A3P8VF28">
    <property type="interactions" value="711"/>
</dbReference>
<evidence type="ECO:0000256" key="10">
    <source>
        <dbReference type="ARBA" id="ARBA00022982"/>
    </source>
</evidence>
<evidence type="ECO:0000256" key="1">
    <source>
        <dbReference type="ARBA" id="ARBA00003195"/>
    </source>
</evidence>
<keyword evidence="6" id="KW-0813">Transport</keyword>
<evidence type="ECO:0000256" key="4">
    <source>
        <dbReference type="ARBA" id="ARBA00011533"/>
    </source>
</evidence>
<organism evidence="15 16">
    <name type="scientific">Cynoglossus semilaevis</name>
    <name type="common">Tongue sole</name>
    <dbReference type="NCBI Taxonomy" id="244447"/>
    <lineage>
        <taxon>Eukaryota</taxon>
        <taxon>Metazoa</taxon>
        <taxon>Chordata</taxon>
        <taxon>Craniata</taxon>
        <taxon>Vertebrata</taxon>
        <taxon>Euteleostomi</taxon>
        <taxon>Actinopterygii</taxon>
        <taxon>Neopterygii</taxon>
        <taxon>Teleostei</taxon>
        <taxon>Neoteleostei</taxon>
        <taxon>Acanthomorphata</taxon>
        <taxon>Carangaria</taxon>
        <taxon>Pleuronectiformes</taxon>
        <taxon>Pleuronectoidei</taxon>
        <taxon>Cynoglossidae</taxon>
        <taxon>Cynoglossinae</taxon>
        <taxon>Cynoglossus</taxon>
    </lineage>
</organism>